<name>A0ABY9U5S0_9GAMM</name>
<keyword evidence="5" id="KW-1185">Reference proteome</keyword>
<dbReference type="PROSITE" id="PS00455">
    <property type="entry name" value="AMP_BINDING"/>
    <property type="match status" value="1"/>
</dbReference>
<evidence type="ECO:0000313" key="4">
    <source>
        <dbReference type="EMBL" id="WNC74224.1"/>
    </source>
</evidence>
<evidence type="ECO:0000259" key="3">
    <source>
        <dbReference type="Pfam" id="PF00501"/>
    </source>
</evidence>
<proteinExistence type="predicted"/>
<keyword evidence="1" id="KW-0547">Nucleotide-binding</keyword>
<sequence length="550" mass="61887">MSIEIQQPLERLYYWEANKPEEIYLKQSYKGEFIEFTWGEVARRARQLAAYLLELNYPVGSRIAIYSQNSPDWFIADFAIMMSGHVSVPLYTGQSMQSMQYVLNHSDCQLILLGQADSPQTINKTLSGMDIKRVALMGCETQCDVCLVDIVENYQPIPDSPLPSLNALYSLMYTSGTTGNPKGVMHHFDNVSLAVTYMAEDFKLTEKSRFFSYLPLSHTAERVLVLLYSLYTGGTVAFPESMETFNSDLKRAKPTFFFSVPRLWQKFKEAIESKISPEAMETMLNDPDQNKVEGFKQQIRTQLGLDCADIIITGSSPTPLELQLWYQNLGMALKNGYGMTENCIHGCICLDNNPVAGTVGKPFNGCEVKIGADNEILFKSKALMKGYYLEPERTAEVLRDGYYHTGDTGMVDEQGLLHVTGRLSEVFKTTKGKFVKPTNIENILGNINCLGQMCVIGHGLDSPFLLAGLSELGKDMDKQSVTLMIEAKLQELNPQLESFERVKQVLLVKDEWTIENELLTPTMKLRRNSISARYISIVNALPADQGVNWQ</sequence>
<dbReference type="Proteomes" id="UP001258994">
    <property type="component" value="Chromosome"/>
</dbReference>
<evidence type="ECO:0000256" key="2">
    <source>
        <dbReference type="ARBA" id="ARBA00022840"/>
    </source>
</evidence>
<dbReference type="InterPro" id="IPR020845">
    <property type="entry name" value="AMP-binding_CS"/>
</dbReference>
<accession>A0ABY9U5S0</accession>
<dbReference type="Pfam" id="PF23562">
    <property type="entry name" value="AMP-binding_C_3"/>
    <property type="match status" value="1"/>
</dbReference>
<gene>
    <name evidence="4" type="ORF">RGQ13_09585</name>
</gene>
<protein>
    <submittedName>
        <fullName evidence="4">AMP-binding protein</fullName>
    </submittedName>
</protein>
<dbReference type="PANTHER" id="PTHR43272:SF33">
    <property type="entry name" value="AMP-BINDING DOMAIN-CONTAINING PROTEIN-RELATED"/>
    <property type="match status" value="1"/>
</dbReference>
<dbReference type="RefSeq" id="WP_348393331.1">
    <property type="nucleotide sequence ID" value="NZ_CP134145.1"/>
</dbReference>
<feature type="domain" description="AMP-dependent synthetase/ligase" evidence="3">
    <location>
        <begin position="18"/>
        <end position="388"/>
    </location>
</feature>
<evidence type="ECO:0000313" key="5">
    <source>
        <dbReference type="Proteomes" id="UP001258994"/>
    </source>
</evidence>
<dbReference type="EMBL" id="CP134145">
    <property type="protein sequence ID" value="WNC74224.1"/>
    <property type="molecule type" value="Genomic_DNA"/>
</dbReference>
<dbReference type="InterPro" id="IPR042099">
    <property type="entry name" value="ANL_N_sf"/>
</dbReference>
<dbReference type="SUPFAM" id="SSF56801">
    <property type="entry name" value="Acetyl-CoA synthetase-like"/>
    <property type="match status" value="1"/>
</dbReference>
<dbReference type="InterPro" id="IPR000873">
    <property type="entry name" value="AMP-dep_synth/lig_dom"/>
</dbReference>
<dbReference type="Pfam" id="PF00501">
    <property type="entry name" value="AMP-binding"/>
    <property type="match status" value="1"/>
</dbReference>
<evidence type="ECO:0000256" key="1">
    <source>
        <dbReference type="ARBA" id="ARBA00022741"/>
    </source>
</evidence>
<dbReference type="Gene3D" id="3.40.50.12780">
    <property type="entry name" value="N-terminal domain of ligase-like"/>
    <property type="match status" value="1"/>
</dbReference>
<keyword evidence="2" id="KW-0067">ATP-binding</keyword>
<dbReference type="PANTHER" id="PTHR43272">
    <property type="entry name" value="LONG-CHAIN-FATTY-ACID--COA LIGASE"/>
    <property type="match status" value="1"/>
</dbReference>
<reference evidence="5" key="1">
    <citation type="submission" date="2023-09" db="EMBL/GenBank/DDBJ databases">
        <authorList>
            <person name="Li S."/>
            <person name="Li X."/>
            <person name="Zhang C."/>
            <person name="Zhao Z."/>
        </authorList>
    </citation>
    <scope>NUCLEOTIDE SEQUENCE [LARGE SCALE GENOMIC DNA]</scope>
    <source>
        <strain evidence="5">SQ149</strain>
    </source>
</reference>
<organism evidence="4 5">
    <name type="scientific">Thalassotalea psychrophila</name>
    <dbReference type="NCBI Taxonomy" id="3065647"/>
    <lineage>
        <taxon>Bacteria</taxon>
        <taxon>Pseudomonadati</taxon>
        <taxon>Pseudomonadota</taxon>
        <taxon>Gammaproteobacteria</taxon>
        <taxon>Alteromonadales</taxon>
        <taxon>Colwelliaceae</taxon>
        <taxon>Thalassotalea</taxon>
    </lineage>
</organism>